<name>A0A914WBZ8_9BILA</name>
<dbReference type="Proteomes" id="UP000887566">
    <property type="component" value="Unplaced"/>
</dbReference>
<feature type="compositionally biased region" description="Basic and acidic residues" evidence="1">
    <location>
        <begin position="89"/>
        <end position="99"/>
    </location>
</feature>
<dbReference type="WBParaSite" id="PSAMB.scaffold3689size17245.g22241.t1">
    <property type="protein sequence ID" value="PSAMB.scaffold3689size17245.g22241.t1"/>
    <property type="gene ID" value="PSAMB.scaffold3689size17245.g22241"/>
</dbReference>
<dbReference type="AlphaFoldDB" id="A0A914WBZ8"/>
<proteinExistence type="predicted"/>
<keyword evidence="2" id="KW-1185">Reference proteome</keyword>
<reference evidence="3" key="1">
    <citation type="submission" date="2022-11" db="UniProtKB">
        <authorList>
            <consortium name="WormBaseParasite"/>
        </authorList>
    </citation>
    <scope>IDENTIFICATION</scope>
</reference>
<feature type="compositionally biased region" description="Basic and acidic residues" evidence="1">
    <location>
        <begin position="121"/>
        <end position="145"/>
    </location>
</feature>
<organism evidence="2 3">
    <name type="scientific">Plectus sambesii</name>
    <dbReference type="NCBI Taxonomy" id="2011161"/>
    <lineage>
        <taxon>Eukaryota</taxon>
        <taxon>Metazoa</taxon>
        <taxon>Ecdysozoa</taxon>
        <taxon>Nematoda</taxon>
        <taxon>Chromadorea</taxon>
        <taxon>Plectida</taxon>
        <taxon>Plectina</taxon>
        <taxon>Plectoidea</taxon>
        <taxon>Plectidae</taxon>
        <taxon>Plectus</taxon>
    </lineage>
</organism>
<evidence type="ECO:0000313" key="2">
    <source>
        <dbReference type="Proteomes" id="UP000887566"/>
    </source>
</evidence>
<feature type="region of interest" description="Disordered" evidence="1">
    <location>
        <begin position="86"/>
        <end position="206"/>
    </location>
</feature>
<feature type="region of interest" description="Disordered" evidence="1">
    <location>
        <begin position="1"/>
        <end position="23"/>
    </location>
</feature>
<protein>
    <submittedName>
        <fullName evidence="3">Uncharacterized protein</fullName>
    </submittedName>
</protein>
<feature type="compositionally biased region" description="Basic and acidic residues" evidence="1">
    <location>
        <begin position="187"/>
        <end position="206"/>
    </location>
</feature>
<evidence type="ECO:0000313" key="3">
    <source>
        <dbReference type="WBParaSite" id="PSAMB.scaffold3689size17245.g22241.t1"/>
    </source>
</evidence>
<accession>A0A914WBZ8</accession>
<evidence type="ECO:0000256" key="1">
    <source>
        <dbReference type="SAM" id="MobiDB-lite"/>
    </source>
</evidence>
<feature type="compositionally biased region" description="Polar residues" evidence="1">
    <location>
        <begin position="1"/>
        <end position="20"/>
    </location>
</feature>
<sequence>MSAEPCSSSTGPTISLLTPNESRRIVREEQHRRRIARLVQVRIQAKRESARIRQRVQERKQIELTRAKHELAEKLREEKQKTVLSLKQQLHDSRREAQKQRTSSEWQDRQEGFMKTKSKRQQHEEAVRRHAEALRAVRSAEERQKAQSLQQLLQKRRAVAEANARSRRKLPTRPVASNACETSLSTEAHDPYPPRSSALDRLERAI</sequence>